<dbReference type="EMBL" id="RZUL01000006">
    <property type="protein sequence ID" value="RVT39650.1"/>
    <property type="molecule type" value="Genomic_DNA"/>
</dbReference>
<dbReference type="RefSeq" id="WP_127691725.1">
    <property type="nucleotide sequence ID" value="NZ_RZUL01000006.1"/>
</dbReference>
<name>A0A437J4P1_9SPHN</name>
<evidence type="ECO:0000256" key="1">
    <source>
        <dbReference type="SAM" id="Phobius"/>
    </source>
</evidence>
<gene>
    <name evidence="2" type="ORF">ENE74_14940</name>
</gene>
<keyword evidence="1" id="KW-0812">Transmembrane</keyword>
<sequence>MLLVGAMFILTAHTVDPLKNCDEGGNCASWLVPIAGIIGWSALAMALGLLVVNPNRGCRIDSLTGDLLWWQDRTLRSEGNTGRIHPSRIARIRVDLRGDSDSVSLYDVDGERLAWFDETTIPWPYDRWAARFHRAYPHILLDKLE</sequence>
<dbReference type="OrthoDB" id="7448377at2"/>
<organism evidence="2 3">
    <name type="scientific">Sphingobium algorifonticola</name>
    <dbReference type="NCBI Taxonomy" id="2008318"/>
    <lineage>
        <taxon>Bacteria</taxon>
        <taxon>Pseudomonadati</taxon>
        <taxon>Pseudomonadota</taxon>
        <taxon>Alphaproteobacteria</taxon>
        <taxon>Sphingomonadales</taxon>
        <taxon>Sphingomonadaceae</taxon>
        <taxon>Sphingobium</taxon>
    </lineage>
</organism>
<keyword evidence="3" id="KW-1185">Reference proteome</keyword>
<dbReference type="AlphaFoldDB" id="A0A437J4P1"/>
<comment type="caution">
    <text evidence="2">The sequence shown here is derived from an EMBL/GenBank/DDBJ whole genome shotgun (WGS) entry which is preliminary data.</text>
</comment>
<evidence type="ECO:0008006" key="4">
    <source>
        <dbReference type="Google" id="ProtNLM"/>
    </source>
</evidence>
<keyword evidence="1" id="KW-1133">Transmembrane helix</keyword>
<accession>A0A437J4P1</accession>
<keyword evidence="1" id="KW-0472">Membrane</keyword>
<proteinExistence type="predicted"/>
<reference evidence="2 3" key="1">
    <citation type="submission" date="2019-01" db="EMBL/GenBank/DDBJ databases">
        <authorList>
            <person name="Chen W.-M."/>
        </authorList>
    </citation>
    <scope>NUCLEOTIDE SEQUENCE [LARGE SCALE GENOMIC DNA]</scope>
    <source>
        <strain evidence="2 3">TLA-22</strain>
    </source>
</reference>
<feature type="transmembrane region" description="Helical" evidence="1">
    <location>
        <begin position="30"/>
        <end position="52"/>
    </location>
</feature>
<dbReference type="Proteomes" id="UP000282977">
    <property type="component" value="Unassembled WGS sequence"/>
</dbReference>
<protein>
    <recommendedName>
        <fullName evidence="4">Transmembrane protein</fullName>
    </recommendedName>
</protein>
<evidence type="ECO:0000313" key="3">
    <source>
        <dbReference type="Proteomes" id="UP000282977"/>
    </source>
</evidence>
<evidence type="ECO:0000313" key="2">
    <source>
        <dbReference type="EMBL" id="RVT39650.1"/>
    </source>
</evidence>